<name>A0ACB7YC76_9ERIC</name>
<keyword evidence="2" id="KW-1185">Reference proteome</keyword>
<accession>A0ACB7YC76</accession>
<comment type="caution">
    <text evidence="1">The sequence shown here is derived from an EMBL/GenBank/DDBJ whole genome shotgun (WGS) entry which is preliminary data.</text>
</comment>
<proteinExistence type="predicted"/>
<gene>
    <name evidence="1" type="ORF">Vadar_007631</name>
</gene>
<dbReference type="EMBL" id="CM037158">
    <property type="protein sequence ID" value="KAH7851125.1"/>
    <property type="molecule type" value="Genomic_DNA"/>
</dbReference>
<reference evidence="1 2" key="1">
    <citation type="journal article" date="2021" name="Hortic Res">
        <title>High-quality reference genome and annotation aids understanding of berry development for evergreen blueberry (Vaccinium darrowii).</title>
        <authorList>
            <person name="Yu J."/>
            <person name="Hulse-Kemp A.M."/>
            <person name="Babiker E."/>
            <person name="Staton M."/>
        </authorList>
    </citation>
    <scope>NUCLEOTIDE SEQUENCE [LARGE SCALE GENOMIC DNA]</scope>
    <source>
        <strain evidence="2">cv. NJ 8807/NJ 8810</strain>
        <tissue evidence="1">Young leaf</tissue>
    </source>
</reference>
<organism evidence="1 2">
    <name type="scientific">Vaccinium darrowii</name>
    <dbReference type="NCBI Taxonomy" id="229202"/>
    <lineage>
        <taxon>Eukaryota</taxon>
        <taxon>Viridiplantae</taxon>
        <taxon>Streptophyta</taxon>
        <taxon>Embryophyta</taxon>
        <taxon>Tracheophyta</taxon>
        <taxon>Spermatophyta</taxon>
        <taxon>Magnoliopsida</taxon>
        <taxon>eudicotyledons</taxon>
        <taxon>Gunneridae</taxon>
        <taxon>Pentapetalae</taxon>
        <taxon>asterids</taxon>
        <taxon>Ericales</taxon>
        <taxon>Ericaceae</taxon>
        <taxon>Vaccinioideae</taxon>
        <taxon>Vaccinieae</taxon>
        <taxon>Vaccinium</taxon>
    </lineage>
</organism>
<sequence length="675" mass="75369">MAIASSAASKRNSLPDQKGKIRSGVKTKEEKSRKQSDDVRDLPAKKRSNCQGVRVIHGRIYDSENGKTCHQCRQKTRDFVASCKNQKNGKPCTMNFCHKCLLNRYGEKAEEVSVLEDWSCPKCRSICNCSFCMKKRGHQPTGMLVHTAKATGFSSVSQLLDVQVSENLGVGKNVKAEPTKRGKENSFSGNCNSNSHSIALPSIPNERKLQTMERTGLKEMEDGNGGDGISLNVTSVKPQISNERLKKTRHGKRSDGVLAKGGLKDKREDNQHDEILLKETITRNPPVSKRESMRIRDSMGHNAVIMEDVKFTGDFIVPEDEKDMKVSVSAGDSSTLLGCKKSIEQKDSRPYKVEADAIKLLNNDIDVDIPLPQGVEIATVAEVDLPAEDVGYALQFLEFCTAFKEILDLKEGDPSYVLKELMHGRRGRRGKYSPAIQFHIQLLSLILKDLGEDSEEITQKNGKNSWLHALHKCAFRSQCVLKKLKLDFFGREAYDYDSLDSSQKLRLLVFLCDEVLGTVHIRSWIDDQNLKVVQNVKEAKEKVLASKQKEKQLKQKMLDEVAKAIIAKNGAPLSISEHEAVVLQIKTEVAQAHAEIIGSQDMGPNGIKGSAAVRTEPILLDNNGRTYWKLNGYSDNSNIQLQDVGTSDAVESGEKWFTFDVEQEKKIEEYISSQR</sequence>
<evidence type="ECO:0000313" key="2">
    <source>
        <dbReference type="Proteomes" id="UP000828048"/>
    </source>
</evidence>
<dbReference type="Proteomes" id="UP000828048">
    <property type="component" value="Chromosome 8"/>
</dbReference>
<evidence type="ECO:0000313" key="1">
    <source>
        <dbReference type="EMBL" id="KAH7851125.1"/>
    </source>
</evidence>
<protein>
    <submittedName>
        <fullName evidence="1">Uncharacterized protein</fullName>
    </submittedName>
</protein>